<accession>A0AAD6QZP0</accession>
<dbReference type="AlphaFoldDB" id="A0AAD6QZP0"/>
<reference evidence="2 3" key="1">
    <citation type="journal article" date="2023" name="Mol. Ecol. Resour.">
        <title>Chromosome-level genome assembly of a triploid poplar Populus alba 'Berolinensis'.</title>
        <authorList>
            <person name="Chen S."/>
            <person name="Yu Y."/>
            <person name="Wang X."/>
            <person name="Wang S."/>
            <person name="Zhang T."/>
            <person name="Zhou Y."/>
            <person name="He R."/>
            <person name="Meng N."/>
            <person name="Wang Y."/>
            <person name="Liu W."/>
            <person name="Liu Z."/>
            <person name="Liu J."/>
            <person name="Guo Q."/>
            <person name="Huang H."/>
            <person name="Sederoff R.R."/>
            <person name="Wang G."/>
            <person name="Qu G."/>
            <person name="Chen S."/>
        </authorList>
    </citation>
    <scope>NUCLEOTIDE SEQUENCE [LARGE SCALE GENOMIC DNA]</scope>
    <source>
        <strain evidence="2">SC-2020</strain>
    </source>
</reference>
<sequence length="132" mass="15349">MEIDREGRWLRFWSKEMKATGDGEEKSLGWRERKTDRGKRGRVVWSVGVGQECERRPWFGQETEAAGEEERELGAKQIREVEERSGKRKGDQRLGKVVGRLQLKREKVSSGWERGPKIPKQKQGAAASVWRR</sequence>
<dbReference type="EMBL" id="JAQIZT010000004">
    <property type="protein sequence ID" value="KAJ6999653.1"/>
    <property type="molecule type" value="Genomic_DNA"/>
</dbReference>
<gene>
    <name evidence="2" type="ORF">NC653_010405</name>
</gene>
<feature type="compositionally biased region" description="Basic and acidic residues" evidence="1">
    <location>
        <begin position="72"/>
        <end position="94"/>
    </location>
</feature>
<feature type="region of interest" description="Disordered" evidence="1">
    <location>
        <begin position="63"/>
        <end position="132"/>
    </location>
</feature>
<organism evidence="2 3">
    <name type="scientific">Populus alba x Populus x berolinensis</name>
    <dbReference type="NCBI Taxonomy" id="444605"/>
    <lineage>
        <taxon>Eukaryota</taxon>
        <taxon>Viridiplantae</taxon>
        <taxon>Streptophyta</taxon>
        <taxon>Embryophyta</taxon>
        <taxon>Tracheophyta</taxon>
        <taxon>Spermatophyta</taxon>
        <taxon>Magnoliopsida</taxon>
        <taxon>eudicotyledons</taxon>
        <taxon>Gunneridae</taxon>
        <taxon>Pentapetalae</taxon>
        <taxon>rosids</taxon>
        <taxon>fabids</taxon>
        <taxon>Malpighiales</taxon>
        <taxon>Salicaceae</taxon>
        <taxon>Saliceae</taxon>
        <taxon>Populus</taxon>
    </lineage>
</organism>
<evidence type="ECO:0000313" key="2">
    <source>
        <dbReference type="EMBL" id="KAJ6999653.1"/>
    </source>
</evidence>
<keyword evidence="3" id="KW-1185">Reference proteome</keyword>
<evidence type="ECO:0000256" key="1">
    <source>
        <dbReference type="SAM" id="MobiDB-lite"/>
    </source>
</evidence>
<proteinExistence type="predicted"/>
<dbReference type="Proteomes" id="UP001164929">
    <property type="component" value="Chromosome 4"/>
</dbReference>
<name>A0AAD6QZP0_9ROSI</name>
<comment type="caution">
    <text evidence="2">The sequence shown here is derived from an EMBL/GenBank/DDBJ whole genome shotgun (WGS) entry which is preliminary data.</text>
</comment>
<protein>
    <submittedName>
        <fullName evidence="2">Uncharacterized protein</fullName>
    </submittedName>
</protein>
<evidence type="ECO:0000313" key="3">
    <source>
        <dbReference type="Proteomes" id="UP001164929"/>
    </source>
</evidence>